<dbReference type="OrthoDB" id="9766455at2"/>
<keyword evidence="5 7" id="KW-1133">Transmembrane helix</keyword>
<feature type="domain" description="Concentrative nucleoside transporter C-terminal" evidence="9">
    <location>
        <begin position="221"/>
        <end position="432"/>
    </location>
</feature>
<dbReference type="PANTHER" id="PTHR10590">
    <property type="entry name" value="SODIUM/NUCLEOSIDE COTRANSPORTER"/>
    <property type="match status" value="1"/>
</dbReference>
<gene>
    <name evidence="11" type="ORF">SAMN05421742_101219</name>
</gene>
<feature type="domain" description="Concentrative nucleoside transporter N-terminal" evidence="8">
    <location>
        <begin position="42"/>
        <end position="94"/>
    </location>
</feature>
<feature type="transmembrane region" description="Helical" evidence="7">
    <location>
        <begin position="377"/>
        <end position="400"/>
    </location>
</feature>
<feature type="transmembrane region" description="Helical" evidence="7">
    <location>
        <begin position="145"/>
        <end position="168"/>
    </location>
</feature>
<evidence type="ECO:0000256" key="5">
    <source>
        <dbReference type="ARBA" id="ARBA00022989"/>
    </source>
</evidence>
<dbReference type="Proteomes" id="UP000217076">
    <property type="component" value="Unassembled WGS sequence"/>
</dbReference>
<dbReference type="InterPro" id="IPR011642">
    <property type="entry name" value="Gate_dom"/>
</dbReference>
<evidence type="ECO:0000259" key="9">
    <source>
        <dbReference type="Pfam" id="PF07662"/>
    </source>
</evidence>
<keyword evidence="6 7" id="KW-0472">Membrane</keyword>
<evidence type="ECO:0000259" key="8">
    <source>
        <dbReference type="Pfam" id="PF01773"/>
    </source>
</evidence>
<organism evidence="11 12">
    <name type="scientific">Roseospirillum parvum</name>
    <dbReference type="NCBI Taxonomy" id="83401"/>
    <lineage>
        <taxon>Bacteria</taxon>
        <taxon>Pseudomonadati</taxon>
        <taxon>Pseudomonadota</taxon>
        <taxon>Alphaproteobacteria</taxon>
        <taxon>Rhodospirillales</taxon>
        <taxon>Rhodospirillaceae</taxon>
        <taxon>Roseospirillum</taxon>
    </lineage>
</organism>
<evidence type="ECO:0000256" key="4">
    <source>
        <dbReference type="ARBA" id="ARBA00022692"/>
    </source>
</evidence>
<dbReference type="GO" id="GO:0015293">
    <property type="term" value="F:symporter activity"/>
    <property type="evidence" value="ECO:0007669"/>
    <property type="project" value="TreeGrafter"/>
</dbReference>
<dbReference type="InterPro" id="IPR008276">
    <property type="entry name" value="C_nuclsd_transpt"/>
</dbReference>
<comment type="similarity">
    <text evidence="2">Belongs to the concentrative nucleoside transporter (CNT) (TC 2.A.41) family.</text>
</comment>
<feature type="transmembrane region" description="Helical" evidence="7">
    <location>
        <begin position="222"/>
        <end position="241"/>
    </location>
</feature>
<feature type="domain" description="Nucleoside transporter/FeoB GTPase Gate" evidence="10">
    <location>
        <begin position="114"/>
        <end position="212"/>
    </location>
</feature>
<dbReference type="PANTHER" id="PTHR10590:SF4">
    <property type="entry name" value="SOLUTE CARRIER FAMILY 28 MEMBER 3"/>
    <property type="match status" value="1"/>
</dbReference>
<keyword evidence="4 7" id="KW-0812">Transmembrane</keyword>
<keyword evidence="12" id="KW-1185">Reference proteome</keyword>
<dbReference type="Pfam" id="PF07670">
    <property type="entry name" value="Gate"/>
    <property type="match status" value="1"/>
</dbReference>
<feature type="transmembrane region" description="Helical" evidence="7">
    <location>
        <begin position="72"/>
        <end position="95"/>
    </location>
</feature>
<feature type="transmembrane region" description="Helical" evidence="7">
    <location>
        <begin position="412"/>
        <end position="434"/>
    </location>
</feature>
<accession>A0A1G7U7X2</accession>
<evidence type="ECO:0000259" key="10">
    <source>
        <dbReference type="Pfam" id="PF07670"/>
    </source>
</evidence>
<feature type="transmembrane region" description="Helical" evidence="7">
    <location>
        <begin position="321"/>
        <end position="337"/>
    </location>
</feature>
<dbReference type="GO" id="GO:0005337">
    <property type="term" value="F:nucleoside transmembrane transporter activity"/>
    <property type="evidence" value="ECO:0007669"/>
    <property type="project" value="InterPro"/>
</dbReference>
<dbReference type="InterPro" id="IPR011657">
    <property type="entry name" value="CNT_C_dom"/>
</dbReference>
<reference evidence="12" key="1">
    <citation type="submission" date="2016-10" db="EMBL/GenBank/DDBJ databases">
        <authorList>
            <person name="Varghese N."/>
            <person name="Submissions S."/>
        </authorList>
    </citation>
    <scope>NUCLEOTIDE SEQUENCE [LARGE SCALE GENOMIC DNA]</scope>
    <source>
        <strain evidence="12">930I</strain>
    </source>
</reference>
<proteinExistence type="inferred from homology"/>
<feature type="transmembrane region" description="Helical" evidence="7">
    <location>
        <begin position="40"/>
        <end position="60"/>
    </location>
</feature>
<evidence type="ECO:0000256" key="3">
    <source>
        <dbReference type="ARBA" id="ARBA00022475"/>
    </source>
</evidence>
<protein>
    <submittedName>
        <fullName evidence="11">Concentrative nucleoside transporter, CNT family</fullName>
    </submittedName>
</protein>
<dbReference type="AlphaFoldDB" id="A0A1G7U7X2"/>
<dbReference type="InterPro" id="IPR002668">
    <property type="entry name" value="CNT_N_dom"/>
</dbReference>
<evidence type="ECO:0000256" key="6">
    <source>
        <dbReference type="ARBA" id="ARBA00023136"/>
    </source>
</evidence>
<evidence type="ECO:0000256" key="1">
    <source>
        <dbReference type="ARBA" id="ARBA00004651"/>
    </source>
</evidence>
<feature type="transmembrane region" description="Helical" evidence="7">
    <location>
        <begin position="107"/>
        <end position="133"/>
    </location>
</feature>
<evidence type="ECO:0000256" key="7">
    <source>
        <dbReference type="SAM" id="Phobius"/>
    </source>
</evidence>
<feature type="transmembrane region" description="Helical" evidence="7">
    <location>
        <begin position="283"/>
        <end position="301"/>
    </location>
</feature>
<dbReference type="Pfam" id="PF01773">
    <property type="entry name" value="Nucleos_tra2_N"/>
    <property type="match status" value="1"/>
</dbReference>
<dbReference type="Pfam" id="PF07662">
    <property type="entry name" value="Nucleos_tra2_C"/>
    <property type="match status" value="1"/>
</dbReference>
<feature type="transmembrane region" description="Helical" evidence="7">
    <location>
        <begin position="188"/>
        <end position="210"/>
    </location>
</feature>
<dbReference type="RefSeq" id="WP_092614116.1">
    <property type="nucleotide sequence ID" value="NZ_FNCV01000001.1"/>
</dbReference>
<dbReference type="STRING" id="83401.SAMN05421742_101219"/>
<keyword evidence="3" id="KW-1003">Cell membrane</keyword>
<sequence>MPPALHSALGLLALTALAWALGEKRHATGWKSAWPTAWPMVWRTAAVGLGLQALLAVVLLKAPGSQQVFVWLNGLVLALGDATRAGTGFVFGYLGGGQLPFEEPYPGAGFVLAFQALPIVLVMSALSAVLFYWRILPWVVHGFSWVLRRAFGIGGAVGVAAAANVFVGMVEAPLLVRPYLARLSRSELFMVMTVGMATIAGTVIVLYATFLGGHVDGALGHLLAASLISAPAGLMIARLMVPPDGSAPAETTDGPDPEFTMPPPEARSTMDAVVKGTANGLTLFLNIIAMLVVFVALVHLVDQMLALLPSVAGAELSLERLLGWIMAPVTWLIGIPWEQAQTAGALMGTKTILNELLAYLKLSQLPDGALDERSRLIMTYALCGFANFGSLGIMLGGLTAMMPERRAEIVGLGLKSIVSGTLATLMTGAMVGALTW</sequence>
<dbReference type="GO" id="GO:0005886">
    <property type="term" value="C:plasma membrane"/>
    <property type="evidence" value="ECO:0007669"/>
    <property type="project" value="UniProtKB-SubCell"/>
</dbReference>
<evidence type="ECO:0000313" key="11">
    <source>
        <dbReference type="EMBL" id="SDG42840.1"/>
    </source>
</evidence>
<dbReference type="EMBL" id="FNCV01000001">
    <property type="protein sequence ID" value="SDG42840.1"/>
    <property type="molecule type" value="Genomic_DNA"/>
</dbReference>
<name>A0A1G7U7X2_9PROT</name>
<evidence type="ECO:0000313" key="12">
    <source>
        <dbReference type="Proteomes" id="UP000217076"/>
    </source>
</evidence>
<evidence type="ECO:0000256" key="2">
    <source>
        <dbReference type="ARBA" id="ARBA00009033"/>
    </source>
</evidence>
<comment type="subcellular location">
    <subcellularLocation>
        <location evidence="1">Cell membrane</location>
        <topology evidence="1">Multi-pass membrane protein</topology>
    </subcellularLocation>
</comment>